<dbReference type="EMBL" id="JBHSPW010000007">
    <property type="protein sequence ID" value="MFC5894565.1"/>
    <property type="molecule type" value="Genomic_DNA"/>
</dbReference>
<dbReference type="Proteomes" id="UP001596241">
    <property type="component" value="Unassembled WGS sequence"/>
</dbReference>
<evidence type="ECO:0000313" key="2">
    <source>
        <dbReference type="Proteomes" id="UP001596241"/>
    </source>
</evidence>
<organism evidence="1 2">
    <name type="scientific">Streptomyces ramulosus</name>
    <dbReference type="NCBI Taxonomy" id="47762"/>
    <lineage>
        <taxon>Bacteria</taxon>
        <taxon>Bacillati</taxon>
        <taxon>Actinomycetota</taxon>
        <taxon>Actinomycetes</taxon>
        <taxon>Kitasatosporales</taxon>
        <taxon>Streptomycetaceae</taxon>
        <taxon>Streptomyces</taxon>
    </lineage>
</organism>
<name>A0ABW1FL22_9ACTN</name>
<dbReference type="RefSeq" id="WP_345088937.1">
    <property type="nucleotide sequence ID" value="NZ_BAAAWG010000015.1"/>
</dbReference>
<keyword evidence="2" id="KW-1185">Reference proteome</keyword>
<evidence type="ECO:0000313" key="1">
    <source>
        <dbReference type="EMBL" id="MFC5894565.1"/>
    </source>
</evidence>
<gene>
    <name evidence="1" type="ORF">ACFP3M_17265</name>
</gene>
<sequence length="157" mass="16056">MGFGVTAFGLVGVAASLGYVGTPGTLTVKECRETGGRSHGQNCFGPLRAADGTLLEKEVSVDADFPVGTRVPVRRVIGLTVIEGRGHIGMTGLVAGTGLLLAGYSVPYFTTGTFPWRNTPPPGAELCAPGPRARLTRKVLCIIGACIAGVCAVASLI</sequence>
<protein>
    <submittedName>
        <fullName evidence="1">Uncharacterized protein</fullName>
    </submittedName>
</protein>
<accession>A0ABW1FL22</accession>
<reference evidence="2" key="1">
    <citation type="journal article" date="2019" name="Int. J. Syst. Evol. Microbiol.">
        <title>The Global Catalogue of Microorganisms (GCM) 10K type strain sequencing project: providing services to taxonomists for standard genome sequencing and annotation.</title>
        <authorList>
            <consortium name="The Broad Institute Genomics Platform"/>
            <consortium name="The Broad Institute Genome Sequencing Center for Infectious Disease"/>
            <person name="Wu L."/>
            <person name="Ma J."/>
        </authorList>
    </citation>
    <scope>NUCLEOTIDE SEQUENCE [LARGE SCALE GENOMIC DNA]</scope>
    <source>
        <strain evidence="2">CGMCC 1.15809</strain>
    </source>
</reference>
<proteinExistence type="predicted"/>
<comment type="caution">
    <text evidence="1">The sequence shown here is derived from an EMBL/GenBank/DDBJ whole genome shotgun (WGS) entry which is preliminary data.</text>
</comment>